<dbReference type="STRING" id="446462.Amir_1760"/>
<gene>
    <name evidence="1" type="ordered locus">Amir_1760</name>
</gene>
<dbReference type="EMBL" id="CP001630">
    <property type="protein sequence ID" value="ACU35708.1"/>
    <property type="molecule type" value="Genomic_DNA"/>
</dbReference>
<dbReference type="KEGG" id="ami:Amir_1760"/>
<dbReference type="InterPro" id="IPR023393">
    <property type="entry name" value="START-like_dom_sf"/>
</dbReference>
<dbReference type="Gene3D" id="3.30.530.20">
    <property type="match status" value="1"/>
</dbReference>
<dbReference type="CDD" id="cd07812">
    <property type="entry name" value="SRPBCC"/>
    <property type="match status" value="1"/>
</dbReference>
<dbReference type="SUPFAM" id="SSF55961">
    <property type="entry name" value="Bet v1-like"/>
    <property type="match status" value="1"/>
</dbReference>
<protein>
    <recommendedName>
        <fullName evidence="3">Polyketide cyclase/dehydrase</fullName>
    </recommendedName>
</protein>
<evidence type="ECO:0008006" key="3">
    <source>
        <dbReference type="Google" id="ProtNLM"/>
    </source>
</evidence>
<dbReference type="Proteomes" id="UP000002213">
    <property type="component" value="Chromosome"/>
</dbReference>
<dbReference type="eggNOG" id="COG3832">
    <property type="taxonomic scope" value="Bacteria"/>
</dbReference>
<name>C6WCU1_ACTMD</name>
<organism evidence="1 2">
    <name type="scientific">Actinosynnema mirum (strain ATCC 29888 / DSM 43827 / JCM 3225 / NBRC 14064 / NCIMB 13271 / NRRL B-12336 / IMRU 3971 / 101)</name>
    <dbReference type="NCBI Taxonomy" id="446462"/>
    <lineage>
        <taxon>Bacteria</taxon>
        <taxon>Bacillati</taxon>
        <taxon>Actinomycetota</taxon>
        <taxon>Actinomycetes</taxon>
        <taxon>Pseudonocardiales</taxon>
        <taxon>Pseudonocardiaceae</taxon>
        <taxon>Actinosynnema</taxon>
    </lineage>
</organism>
<evidence type="ECO:0000313" key="2">
    <source>
        <dbReference type="Proteomes" id="UP000002213"/>
    </source>
</evidence>
<dbReference type="HOGENOM" id="CLU_124276_0_0_11"/>
<sequence>MSTPAHLARPRRGRVATSAGVLLATSGFSRPRRGKPPVVIEVKLHVPATPDEVFAVLADGWSYAGWVVGASHIRQVDTGWPRVGTRIHHSLGAWPVQVKDTSTARAGEPGRFLELDAGLWPLGQARIRLELTEVAGGTDVLMAEEITRGPLGLLPKPVQALFLAPRNRESLRRLAALAVRRESGADF</sequence>
<dbReference type="AlphaFoldDB" id="C6WCU1"/>
<proteinExistence type="predicted"/>
<dbReference type="Pfam" id="PF10604">
    <property type="entry name" value="Polyketide_cyc2"/>
    <property type="match status" value="1"/>
</dbReference>
<dbReference type="RefSeq" id="WP_015800597.1">
    <property type="nucleotide sequence ID" value="NC_013093.1"/>
</dbReference>
<accession>C6WCU1</accession>
<reference evidence="1 2" key="1">
    <citation type="journal article" date="2009" name="Stand. Genomic Sci.">
        <title>Complete genome sequence of Actinosynnema mirum type strain (101).</title>
        <authorList>
            <person name="Land M."/>
            <person name="Lapidus A."/>
            <person name="Mayilraj S."/>
            <person name="Chen F."/>
            <person name="Copeland A."/>
            <person name="Del Rio T.G."/>
            <person name="Nolan M."/>
            <person name="Lucas S."/>
            <person name="Tice H."/>
            <person name="Cheng J.F."/>
            <person name="Chertkov O."/>
            <person name="Bruce D."/>
            <person name="Goodwin L."/>
            <person name="Pitluck S."/>
            <person name="Rohde M."/>
            <person name="Goker M."/>
            <person name="Pati A."/>
            <person name="Ivanova N."/>
            <person name="Mavromatis K."/>
            <person name="Chen A."/>
            <person name="Palaniappan K."/>
            <person name="Hauser L."/>
            <person name="Chang Y.J."/>
            <person name="Jeffries C.C."/>
            <person name="Brettin T."/>
            <person name="Detter J.C."/>
            <person name="Han C."/>
            <person name="Chain P."/>
            <person name="Tindall B.J."/>
            <person name="Bristow J."/>
            <person name="Eisen J.A."/>
            <person name="Markowitz V."/>
            <person name="Hugenholtz P."/>
            <person name="Kyrpides N.C."/>
            <person name="Klenk H.P."/>
        </authorList>
    </citation>
    <scope>NUCLEOTIDE SEQUENCE [LARGE SCALE GENOMIC DNA]</scope>
    <source>
        <strain evidence="2">ATCC 29888 / DSM 43827 / JCM 3225 / NBRC 14064 / NCIMB 13271 / NRRL B-12336 / IMRU 3971 / 101</strain>
    </source>
</reference>
<dbReference type="InterPro" id="IPR019587">
    <property type="entry name" value="Polyketide_cyclase/dehydratase"/>
</dbReference>
<evidence type="ECO:0000313" key="1">
    <source>
        <dbReference type="EMBL" id="ACU35708.1"/>
    </source>
</evidence>
<keyword evidence="2" id="KW-1185">Reference proteome</keyword>